<dbReference type="PANTHER" id="PTHR33332">
    <property type="entry name" value="REVERSE TRANSCRIPTASE DOMAIN-CONTAINING PROTEIN"/>
    <property type="match status" value="1"/>
</dbReference>
<dbReference type="Proteomes" id="UP001333110">
    <property type="component" value="Unassembled WGS sequence"/>
</dbReference>
<proteinExistence type="predicted"/>
<dbReference type="SUPFAM" id="SSF56672">
    <property type="entry name" value="DNA/RNA polymerases"/>
    <property type="match status" value="1"/>
</dbReference>
<feature type="domain" description="Reverse transcriptase" evidence="2">
    <location>
        <begin position="265"/>
        <end position="513"/>
    </location>
</feature>
<dbReference type="InterPro" id="IPR000477">
    <property type="entry name" value="RT_dom"/>
</dbReference>
<dbReference type="CDD" id="cd01650">
    <property type="entry name" value="RT_nLTR_like"/>
    <property type="match status" value="1"/>
</dbReference>
<feature type="region of interest" description="Disordered" evidence="1">
    <location>
        <begin position="752"/>
        <end position="779"/>
    </location>
</feature>
<dbReference type="AlphaFoldDB" id="A0AAN7MTY9"/>
<name>A0AAN7MTY9_MYCAM</name>
<dbReference type="EMBL" id="JAUNZN010000017">
    <property type="protein sequence ID" value="KAK4811511.1"/>
    <property type="molecule type" value="Genomic_DNA"/>
</dbReference>
<feature type="region of interest" description="Disordered" evidence="1">
    <location>
        <begin position="175"/>
        <end position="204"/>
    </location>
</feature>
<evidence type="ECO:0000313" key="4">
    <source>
        <dbReference type="Proteomes" id="UP001333110"/>
    </source>
</evidence>
<evidence type="ECO:0000313" key="3">
    <source>
        <dbReference type="EMBL" id="KAK4811511.1"/>
    </source>
</evidence>
<feature type="compositionally biased region" description="Polar residues" evidence="1">
    <location>
        <begin position="175"/>
        <end position="191"/>
    </location>
</feature>
<reference evidence="3 4" key="1">
    <citation type="journal article" date="2023" name="J. Hered.">
        <title>Chromosome-level genome of the wood stork (Mycteria americana) provides insight into avian chromosome evolution.</title>
        <authorList>
            <person name="Flamio R. Jr."/>
            <person name="Ramstad K.M."/>
        </authorList>
    </citation>
    <scope>NUCLEOTIDE SEQUENCE [LARGE SCALE GENOMIC DNA]</scope>
    <source>
        <strain evidence="3">JAX WOST 10</strain>
    </source>
</reference>
<evidence type="ECO:0000256" key="1">
    <source>
        <dbReference type="SAM" id="MobiDB-lite"/>
    </source>
</evidence>
<dbReference type="InterPro" id="IPR043502">
    <property type="entry name" value="DNA/RNA_pol_sf"/>
</dbReference>
<dbReference type="PROSITE" id="PS50878">
    <property type="entry name" value="RT_POL"/>
    <property type="match status" value="1"/>
</dbReference>
<gene>
    <name evidence="3" type="ORF">QYF61_011559</name>
</gene>
<dbReference type="Pfam" id="PF00078">
    <property type="entry name" value="RVT_1"/>
    <property type="match status" value="1"/>
</dbReference>
<organism evidence="3 4">
    <name type="scientific">Mycteria americana</name>
    <name type="common">Wood stork</name>
    <dbReference type="NCBI Taxonomy" id="33587"/>
    <lineage>
        <taxon>Eukaryota</taxon>
        <taxon>Metazoa</taxon>
        <taxon>Chordata</taxon>
        <taxon>Craniata</taxon>
        <taxon>Vertebrata</taxon>
        <taxon>Euteleostomi</taxon>
        <taxon>Archelosauria</taxon>
        <taxon>Archosauria</taxon>
        <taxon>Dinosauria</taxon>
        <taxon>Saurischia</taxon>
        <taxon>Theropoda</taxon>
        <taxon>Coelurosauria</taxon>
        <taxon>Aves</taxon>
        <taxon>Neognathae</taxon>
        <taxon>Neoaves</taxon>
        <taxon>Aequornithes</taxon>
        <taxon>Ciconiiformes</taxon>
        <taxon>Ciconiidae</taxon>
        <taxon>Mycteria</taxon>
    </lineage>
</organism>
<keyword evidence="4" id="KW-1185">Reference proteome</keyword>
<sequence>MLSWHCLDAQQPQLPQPLPISLVLQTLPQLRCPSLDMLEHLNVSLVVGGPTLNTAFEVWPHQCRVQGEGQKEVDHPCQVEFTSDVNLILNGGHSTCGPPGPRDLASEQLIQKATGGHYDGVHSHNDIVNRLDSGADVNKCSDEGLSTLSMCFILFYPEESFKVYLEIASQKIFPSDSQRPRTNCSLGTQPPESEDRDRDQNGAPIIRGETVSDLLRHLDIHKSMGPDEIHPREYSWPDEIHPREYFLLKELAEVLTKPLSIIYQQSWLTGEVPVDWRLANVTPIYKKGRKEDPGNYRPVSLTSVPGKLMEQIILSAITWHVEDNQGIKSSHHGFRKGRSCLTNLISFYNKVTCLMDEGKAVDVVYLDFSKAFDTVSHSILLEKLAAHGLDGCALRWVKNWLEGRAQRVVVNGVYCSWRLVTSGVPQGSVLGPVLFNIFINDLDEGIECTLSEFADDTKLCRSVDLIERRKAVQRDLDRLDQWAGANCMRIVPLYSALVRLHVEYCVQFWALHYKRDIEVLEHVQRKATKLVKGLEHKSDEERLRERGKLRGDLIALYNCLKGGCREVEVGLFSQVTSDRTRGNGLMMCQGRFRLDFRKFYFTERVIKHWNRLPREAVESPSLEVFKRRLDEVLMDMVDKLLEAGADILAPEVLGEELCKMRAASKCKVLHMGWGNPGYQYRLGDEGIESSAVERDLALLVDEKLDMSRQCALAAQKANCILGCIKRSVASRSREGILPLYTVLETPPGVLHPALGSSAQEKHGPVGADGITNDTLSTVP</sequence>
<comment type="caution">
    <text evidence="3">The sequence shown here is derived from an EMBL/GenBank/DDBJ whole genome shotgun (WGS) entry which is preliminary data.</text>
</comment>
<evidence type="ECO:0000259" key="2">
    <source>
        <dbReference type="PROSITE" id="PS50878"/>
    </source>
</evidence>
<protein>
    <recommendedName>
        <fullName evidence="2">Reverse transcriptase domain-containing protein</fullName>
    </recommendedName>
</protein>
<accession>A0AAN7MTY9</accession>